<evidence type="ECO:0000313" key="3">
    <source>
        <dbReference type="Proteomes" id="UP000218677"/>
    </source>
</evidence>
<dbReference type="PROSITE" id="PS51257">
    <property type="entry name" value="PROKAR_LIPOPROTEIN"/>
    <property type="match status" value="1"/>
</dbReference>
<evidence type="ECO:0000256" key="1">
    <source>
        <dbReference type="SAM" id="SignalP"/>
    </source>
</evidence>
<feature type="signal peptide" evidence="1">
    <location>
        <begin position="1"/>
        <end position="23"/>
    </location>
</feature>
<feature type="chain" id="PRO_5012224018" evidence="1">
    <location>
        <begin position="24"/>
        <end position="220"/>
    </location>
</feature>
<protein>
    <submittedName>
        <fullName evidence="2">Pilus assembly protein PilL</fullName>
    </submittedName>
</protein>
<comment type="caution">
    <text evidence="2">The sequence shown here is derived from an EMBL/GenBank/DDBJ whole genome shotgun (WGS) entry which is preliminary data.</text>
</comment>
<dbReference type="Proteomes" id="UP000218677">
    <property type="component" value="Unassembled WGS sequence"/>
</dbReference>
<sequence length="220" mass="24502">MRFPLRLITSGLAAALLAGCAHHQTTPTTDSRTVDAATSLEITPKREPDLVRREHRVITGPNPPRTGIVDPDVYSQDLIPVEVLRTGRYQLVTTRAPLGQRHLLEQTIHVRIPPSVVTTVGDGIRYTLKNTGISLCSGQENNQRLLFNSPLPATHYHLGPMSLREALQVLAGDAWELEIDPVLREACYQQRDIRTVETWDVVYRAAGEGEDSREVSNEQL</sequence>
<dbReference type="RefSeq" id="WP_096654278.1">
    <property type="nucleotide sequence ID" value="NZ_NWUX01000024.1"/>
</dbReference>
<accession>A0A2A4HI84</accession>
<dbReference type="OrthoDB" id="8527469at2"/>
<dbReference type="NCBIfam" id="TIGR03748">
    <property type="entry name" value="conj_PilL"/>
    <property type="match status" value="1"/>
</dbReference>
<proteinExistence type="predicted"/>
<dbReference type="InterPro" id="IPR022260">
    <property type="entry name" value="Integr_conj_element_PilL"/>
</dbReference>
<keyword evidence="1" id="KW-0732">Signal</keyword>
<organism evidence="2 3">
    <name type="scientific">Vreelandella nigrificans</name>
    <dbReference type="NCBI Taxonomy" id="2042704"/>
    <lineage>
        <taxon>Bacteria</taxon>
        <taxon>Pseudomonadati</taxon>
        <taxon>Pseudomonadota</taxon>
        <taxon>Gammaproteobacteria</taxon>
        <taxon>Oceanospirillales</taxon>
        <taxon>Halomonadaceae</taxon>
        <taxon>Vreelandella</taxon>
    </lineage>
</organism>
<gene>
    <name evidence="2" type="ORF">CPA45_19005</name>
</gene>
<reference evidence="3" key="1">
    <citation type="submission" date="2017-09" db="EMBL/GenBank/DDBJ databases">
        <authorList>
            <person name="Cho G.-S."/>
            <person name="Oguntoyinbo F.A."/>
            <person name="Cnockaert M."/>
            <person name="Kabisch J."/>
            <person name="Neve H."/>
            <person name="Bockelmann W."/>
            <person name="Wenning M."/>
            <person name="Franz C.M."/>
            <person name="Vandamme P."/>
        </authorList>
    </citation>
    <scope>NUCLEOTIDE SEQUENCE [LARGE SCALE GENOMIC DNA]</scope>
    <source>
        <strain evidence="3">MBT G8648</strain>
    </source>
</reference>
<keyword evidence="3" id="KW-1185">Reference proteome</keyword>
<name>A0A2A4HI84_9GAMM</name>
<dbReference type="EMBL" id="NWUX01000024">
    <property type="protein sequence ID" value="PCF94069.1"/>
    <property type="molecule type" value="Genomic_DNA"/>
</dbReference>
<dbReference type="AlphaFoldDB" id="A0A2A4HI84"/>
<evidence type="ECO:0000313" key="2">
    <source>
        <dbReference type="EMBL" id="PCF94069.1"/>
    </source>
</evidence>